<keyword evidence="2" id="KW-0732">Signal</keyword>
<organism evidence="3 4">
    <name type="scientific">Heliocybe sulcata</name>
    <dbReference type="NCBI Taxonomy" id="5364"/>
    <lineage>
        <taxon>Eukaryota</taxon>
        <taxon>Fungi</taxon>
        <taxon>Dikarya</taxon>
        <taxon>Basidiomycota</taxon>
        <taxon>Agaricomycotina</taxon>
        <taxon>Agaricomycetes</taxon>
        <taxon>Gloeophyllales</taxon>
        <taxon>Gloeophyllaceae</taxon>
        <taxon>Heliocybe</taxon>
    </lineage>
</organism>
<protein>
    <submittedName>
        <fullName evidence="3">Uncharacterized protein</fullName>
    </submittedName>
</protein>
<dbReference type="Proteomes" id="UP000305948">
    <property type="component" value="Unassembled WGS sequence"/>
</dbReference>
<evidence type="ECO:0000256" key="1">
    <source>
        <dbReference type="SAM" id="MobiDB-lite"/>
    </source>
</evidence>
<evidence type="ECO:0000256" key="2">
    <source>
        <dbReference type="SAM" id="SignalP"/>
    </source>
</evidence>
<evidence type="ECO:0000313" key="4">
    <source>
        <dbReference type="Proteomes" id="UP000305948"/>
    </source>
</evidence>
<keyword evidence="4" id="KW-1185">Reference proteome</keyword>
<gene>
    <name evidence="3" type="ORF">OE88DRAFT_1805505</name>
</gene>
<feature type="chain" id="PRO_5022995242" evidence="2">
    <location>
        <begin position="20"/>
        <end position="83"/>
    </location>
</feature>
<feature type="signal peptide" evidence="2">
    <location>
        <begin position="1"/>
        <end position="19"/>
    </location>
</feature>
<name>A0A5C3NE08_9AGAM</name>
<evidence type="ECO:0000313" key="3">
    <source>
        <dbReference type="EMBL" id="TFK55117.1"/>
    </source>
</evidence>
<feature type="region of interest" description="Disordered" evidence="1">
    <location>
        <begin position="31"/>
        <end position="83"/>
    </location>
</feature>
<sequence length="83" mass="9319">MLSSKILYLFLSAVSVVMAIPARDEPYRRDLIDTDAASPYRRNPSEKPADPYRRDLVDPEGGAPYGRDLAPERGRRSVRSILA</sequence>
<dbReference type="AlphaFoldDB" id="A0A5C3NE08"/>
<feature type="compositionally biased region" description="Basic and acidic residues" evidence="1">
    <location>
        <begin position="43"/>
        <end position="57"/>
    </location>
</feature>
<reference evidence="3 4" key="1">
    <citation type="journal article" date="2019" name="Nat. Ecol. Evol.">
        <title>Megaphylogeny resolves global patterns of mushroom evolution.</title>
        <authorList>
            <person name="Varga T."/>
            <person name="Krizsan K."/>
            <person name="Foldi C."/>
            <person name="Dima B."/>
            <person name="Sanchez-Garcia M."/>
            <person name="Sanchez-Ramirez S."/>
            <person name="Szollosi G.J."/>
            <person name="Szarkandi J.G."/>
            <person name="Papp V."/>
            <person name="Albert L."/>
            <person name="Andreopoulos W."/>
            <person name="Angelini C."/>
            <person name="Antonin V."/>
            <person name="Barry K.W."/>
            <person name="Bougher N.L."/>
            <person name="Buchanan P."/>
            <person name="Buyck B."/>
            <person name="Bense V."/>
            <person name="Catcheside P."/>
            <person name="Chovatia M."/>
            <person name="Cooper J."/>
            <person name="Damon W."/>
            <person name="Desjardin D."/>
            <person name="Finy P."/>
            <person name="Geml J."/>
            <person name="Haridas S."/>
            <person name="Hughes K."/>
            <person name="Justo A."/>
            <person name="Karasinski D."/>
            <person name="Kautmanova I."/>
            <person name="Kiss B."/>
            <person name="Kocsube S."/>
            <person name="Kotiranta H."/>
            <person name="LaButti K.M."/>
            <person name="Lechner B.E."/>
            <person name="Liimatainen K."/>
            <person name="Lipzen A."/>
            <person name="Lukacs Z."/>
            <person name="Mihaltcheva S."/>
            <person name="Morgado L.N."/>
            <person name="Niskanen T."/>
            <person name="Noordeloos M.E."/>
            <person name="Ohm R.A."/>
            <person name="Ortiz-Santana B."/>
            <person name="Ovrebo C."/>
            <person name="Racz N."/>
            <person name="Riley R."/>
            <person name="Savchenko A."/>
            <person name="Shiryaev A."/>
            <person name="Soop K."/>
            <person name="Spirin V."/>
            <person name="Szebenyi C."/>
            <person name="Tomsovsky M."/>
            <person name="Tulloss R.E."/>
            <person name="Uehling J."/>
            <person name="Grigoriev I.V."/>
            <person name="Vagvolgyi C."/>
            <person name="Papp T."/>
            <person name="Martin F.M."/>
            <person name="Miettinen O."/>
            <person name="Hibbett D.S."/>
            <person name="Nagy L.G."/>
        </authorList>
    </citation>
    <scope>NUCLEOTIDE SEQUENCE [LARGE SCALE GENOMIC DNA]</scope>
    <source>
        <strain evidence="3 4">OMC1185</strain>
    </source>
</reference>
<accession>A0A5C3NE08</accession>
<dbReference type="EMBL" id="ML213505">
    <property type="protein sequence ID" value="TFK55117.1"/>
    <property type="molecule type" value="Genomic_DNA"/>
</dbReference>
<proteinExistence type="predicted"/>